<evidence type="ECO:0000313" key="8">
    <source>
        <dbReference type="Proteomes" id="UP001155144"/>
    </source>
</evidence>
<dbReference type="RefSeq" id="WP_118841448.1">
    <property type="nucleotide sequence ID" value="NZ_CALTSD010000003.1"/>
</dbReference>
<dbReference type="GO" id="GO:0016020">
    <property type="term" value="C:membrane"/>
    <property type="evidence" value="ECO:0007669"/>
    <property type="project" value="InterPro"/>
</dbReference>
<feature type="compositionally biased region" description="Polar residues" evidence="4">
    <location>
        <begin position="400"/>
        <end position="422"/>
    </location>
</feature>
<evidence type="ECO:0000259" key="5">
    <source>
        <dbReference type="PROSITE" id="PS50268"/>
    </source>
</evidence>
<dbReference type="InterPro" id="IPR026444">
    <property type="entry name" value="Secre_tail"/>
</dbReference>
<dbReference type="PANTHER" id="PTHR45739:SF8">
    <property type="entry name" value="FRAS1-RELATED EXTRACELLULAR MATRIX PROTEIN 1"/>
    <property type="match status" value="1"/>
</dbReference>
<evidence type="ECO:0000256" key="3">
    <source>
        <dbReference type="ARBA" id="ARBA00023180"/>
    </source>
</evidence>
<dbReference type="GO" id="GO:0007156">
    <property type="term" value="P:homophilic cell adhesion via plasma membrane adhesion molecules"/>
    <property type="evidence" value="ECO:0007669"/>
    <property type="project" value="InterPro"/>
</dbReference>
<dbReference type="SUPFAM" id="SSF49313">
    <property type="entry name" value="Cadherin-like"/>
    <property type="match status" value="1"/>
</dbReference>
<feature type="region of interest" description="Disordered" evidence="4">
    <location>
        <begin position="784"/>
        <end position="812"/>
    </location>
</feature>
<reference evidence="6" key="1">
    <citation type="submission" date="2022-08" db="EMBL/GenBank/DDBJ databases">
        <title>Genomic Encyclopedia of Type Strains, Phase V (KMG-V): Genome sequencing to study the core and pangenomes of soil and plant-associated prokaryotes.</title>
        <authorList>
            <person name="Whitman W."/>
        </authorList>
    </citation>
    <scope>NUCLEOTIDE SEQUENCE</scope>
    <source>
        <strain evidence="7">SP3002</strain>
        <strain evidence="6">SP3026</strain>
    </source>
</reference>
<evidence type="ECO:0000313" key="7">
    <source>
        <dbReference type="EMBL" id="MCS4156764.1"/>
    </source>
</evidence>
<dbReference type="Pfam" id="PF16184">
    <property type="entry name" value="Cadherin_3"/>
    <property type="match status" value="2"/>
</dbReference>
<dbReference type="Pfam" id="PF18962">
    <property type="entry name" value="Por_Secre_tail"/>
    <property type="match status" value="1"/>
</dbReference>
<dbReference type="PANTHER" id="PTHR45739">
    <property type="entry name" value="MATRIX PROTEIN, PUTATIVE-RELATED"/>
    <property type="match status" value="1"/>
</dbReference>
<dbReference type="Proteomes" id="UP001155144">
    <property type="component" value="Unassembled WGS sequence"/>
</dbReference>
<keyword evidence="3" id="KW-0325">Glycoprotein</keyword>
<sequence length="1066" mass="112710">MMGIPLLTSGRRAIRAALVFVLLGGLGLPLRAAHAQDADPRIPLTVRNGEGDVFTLTLGLAPEATNGIDPALGEQEQPPVPPSEVFDVRLVDDNVPVSGFGEGLLKDIRPGGAQFEGTTQHQIRFQAASGTDLTIAWDLPEGVTGTIQSVPDGGAYGKDMTGRDSLMVEAGAPDAIVTLEYAPNQAPTLDTNTGVTLLEGGSTTLTTSDLSASDPDDAPSALTYRVTDGPTQGTLVVDGSPNASFTQADLDGGLVEYEHTAPNATNDSLSLFVEDAGGKRTSEATFPIVVTSANAPPTVSLDPPNASIAENNSPPTRVATVSVADDGLGTNERSLSGPDAGSFALTDANGLVLTESADAEATRRYSVTVAVNDPAVAPSPNDSEEFSLRVDDVNEPPVLETNSGLALSPGGSATLTTGNLSASDPDDAPTTLTYVVTQSPTRGELLVGGSPAASFTQTDLREGAVQYDHTASDTDNDQFSFAVGDEAGARGPEATFRIAVDPSTHRTTIRGTDGTGNDTGWRLLAPPSNTTRRAFEDDLAFGVNSEPLLYTWDGTEWTPATDSSAALPRGEGFILYFFDDKVDPIPADGLTLDIPDLNEDQTADVTVDGLDASRSLHLLGNPYDVAFDLGALAGGDLSGRGFQNTVQVWDPSGGGQWTLITQGGPDDTIPAWQGFFVERAREGRGQTRLTFGADGRQSAPGDLIGSRPALLSASQDKPVRLDLSLVVASASDTLARNDVTLLFRGDADTGWDTYEATQLPPPTGNAYATLTSPLQRNGTLVRRTLASEPPPGQNKTRSYPLSARSVGTTGTATVRWPESKRALVPRTWTVELVDRETGAVVDLREAPYTFKLAEGAGSIDAPNDARFALRLTPKAGSAEVVDFSAEPTESGVRLSWNTTSEINNTGFHVQRRSAGTQWKRIGFVESTLAKSATTRPQSYQFTDENPPYAIDSLSYRLQHVDTTGTAHTANRTGIQFNAPKQITLRPPFPNPSRQHATLHFGLSDATAVQITVYDLLGRSVKAPVRGQFEAGRHRTRLSTSDLAPGMYFVRMRAGGTTRIRKLTVVR</sequence>
<name>A0A9X2VBY1_9BACT</name>
<keyword evidence="2" id="KW-0677">Repeat</keyword>
<feature type="region of interest" description="Disordered" evidence="4">
    <location>
        <begin position="397"/>
        <end position="426"/>
    </location>
</feature>
<accession>A0A9X2VBY1</accession>
<feature type="domain" description="Cadherin" evidence="5">
    <location>
        <begin position="300"/>
        <end position="399"/>
    </location>
</feature>
<evidence type="ECO:0000313" key="6">
    <source>
        <dbReference type="EMBL" id="MCS4120421.1"/>
    </source>
</evidence>
<organism evidence="6 8">
    <name type="scientific">Salinibacter ruber</name>
    <dbReference type="NCBI Taxonomy" id="146919"/>
    <lineage>
        <taxon>Bacteria</taxon>
        <taxon>Pseudomonadati</taxon>
        <taxon>Rhodothermota</taxon>
        <taxon>Rhodothermia</taxon>
        <taxon>Rhodothermales</taxon>
        <taxon>Salinibacteraceae</taxon>
        <taxon>Salinibacter</taxon>
    </lineage>
</organism>
<dbReference type="GO" id="GO:0005509">
    <property type="term" value="F:calcium ion binding"/>
    <property type="evidence" value="ECO:0007669"/>
    <property type="project" value="InterPro"/>
</dbReference>
<dbReference type="AlphaFoldDB" id="A0A9X2VBY1"/>
<dbReference type="InterPro" id="IPR002126">
    <property type="entry name" value="Cadherin-like_dom"/>
</dbReference>
<protein>
    <recommendedName>
        <fullName evidence="5">Cadherin domain-containing protein</fullName>
    </recommendedName>
</protein>
<evidence type="ECO:0000256" key="4">
    <source>
        <dbReference type="SAM" id="MobiDB-lite"/>
    </source>
</evidence>
<evidence type="ECO:0000256" key="2">
    <source>
        <dbReference type="ARBA" id="ARBA00022737"/>
    </source>
</evidence>
<dbReference type="InterPro" id="IPR015919">
    <property type="entry name" value="Cadherin-like_sf"/>
</dbReference>
<dbReference type="EMBL" id="JANUBL010000001">
    <property type="protein sequence ID" value="MCS4120421.1"/>
    <property type="molecule type" value="Genomic_DNA"/>
</dbReference>
<dbReference type="InterPro" id="IPR051561">
    <property type="entry name" value="FRAS1_ECM"/>
</dbReference>
<comment type="caution">
    <text evidence="6">The sequence shown here is derived from an EMBL/GenBank/DDBJ whole genome shotgun (WGS) entry which is preliminary data.</text>
</comment>
<dbReference type="Proteomes" id="UP001155110">
    <property type="component" value="Unassembled WGS sequence"/>
</dbReference>
<feature type="compositionally biased region" description="Polar residues" evidence="4">
    <location>
        <begin position="793"/>
        <end position="812"/>
    </location>
</feature>
<proteinExistence type="predicted"/>
<evidence type="ECO:0000256" key="1">
    <source>
        <dbReference type="ARBA" id="ARBA00022729"/>
    </source>
</evidence>
<dbReference type="PROSITE" id="PS51854">
    <property type="entry name" value="CSPG"/>
    <property type="match status" value="2"/>
</dbReference>
<keyword evidence="1" id="KW-0732">Signal</keyword>
<dbReference type="GO" id="GO:0009653">
    <property type="term" value="P:anatomical structure morphogenesis"/>
    <property type="evidence" value="ECO:0007669"/>
    <property type="project" value="TreeGrafter"/>
</dbReference>
<dbReference type="PROSITE" id="PS50268">
    <property type="entry name" value="CADHERIN_2"/>
    <property type="match status" value="1"/>
</dbReference>
<dbReference type="EMBL" id="JANTZM010000003">
    <property type="protein sequence ID" value="MCS4156764.1"/>
    <property type="molecule type" value="Genomic_DNA"/>
</dbReference>
<dbReference type="NCBIfam" id="TIGR04183">
    <property type="entry name" value="Por_Secre_tail"/>
    <property type="match status" value="1"/>
</dbReference>
<dbReference type="InterPro" id="IPR039005">
    <property type="entry name" value="CSPG_rpt"/>
</dbReference>
<gene>
    <name evidence="6" type="ORF">GGP45_000739</name>
    <name evidence="7" type="ORF">GGP99_000706</name>
</gene>
<dbReference type="Gene3D" id="2.60.40.60">
    <property type="entry name" value="Cadherins"/>
    <property type="match status" value="1"/>
</dbReference>